<proteinExistence type="predicted"/>
<accession>A0AAV2ZGB8</accession>
<organism evidence="2 3">
    <name type="scientific">Lagenidium giganteum</name>
    <dbReference type="NCBI Taxonomy" id="4803"/>
    <lineage>
        <taxon>Eukaryota</taxon>
        <taxon>Sar</taxon>
        <taxon>Stramenopiles</taxon>
        <taxon>Oomycota</taxon>
        <taxon>Peronosporomycetes</taxon>
        <taxon>Pythiales</taxon>
        <taxon>Pythiaceae</taxon>
    </lineage>
</organism>
<dbReference type="PANTHER" id="PTHR44329:SF214">
    <property type="entry name" value="PROTEIN KINASE DOMAIN-CONTAINING PROTEIN"/>
    <property type="match status" value="1"/>
</dbReference>
<protein>
    <recommendedName>
        <fullName evidence="1">Protein kinase domain-containing protein</fullName>
    </recommendedName>
</protein>
<keyword evidence="3" id="KW-1185">Reference proteome</keyword>
<dbReference type="InterPro" id="IPR001245">
    <property type="entry name" value="Ser-Thr/Tyr_kinase_cat_dom"/>
</dbReference>
<dbReference type="InterPro" id="IPR000719">
    <property type="entry name" value="Prot_kinase_dom"/>
</dbReference>
<dbReference type="PANTHER" id="PTHR44329">
    <property type="entry name" value="SERINE/THREONINE-PROTEIN KINASE TNNI3K-RELATED"/>
    <property type="match status" value="1"/>
</dbReference>
<dbReference type="GO" id="GO:0004674">
    <property type="term" value="F:protein serine/threonine kinase activity"/>
    <property type="evidence" value="ECO:0007669"/>
    <property type="project" value="TreeGrafter"/>
</dbReference>
<dbReference type="AlphaFoldDB" id="A0AAV2ZGB8"/>
<evidence type="ECO:0000313" key="3">
    <source>
        <dbReference type="Proteomes" id="UP001146120"/>
    </source>
</evidence>
<dbReference type="InterPro" id="IPR051681">
    <property type="entry name" value="Ser/Thr_Kinases-Pseudokinases"/>
</dbReference>
<dbReference type="GO" id="GO:0005524">
    <property type="term" value="F:ATP binding"/>
    <property type="evidence" value="ECO:0007669"/>
    <property type="project" value="InterPro"/>
</dbReference>
<dbReference type="EMBL" id="DAKRPA010000003">
    <property type="protein sequence ID" value="DBA05056.1"/>
    <property type="molecule type" value="Genomic_DNA"/>
</dbReference>
<dbReference type="Pfam" id="PF07714">
    <property type="entry name" value="PK_Tyr_Ser-Thr"/>
    <property type="match status" value="1"/>
</dbReference>
<name>A0AAV2ZGB8_9STRA</name>
<feature type="domain" description="Protein kinase" evidence="1">
    <location>
        <begin position="111"/>
        <end position="386"/>
    </location>
</feature>
<feature type="non-terminal residue" evidence="2">
    <location>
        <position position="1"/>
    </location>
</feature>
<evidence type="ECO:0000313" key="2">
    <source>
        <dbReference type="EMBL" id="DBA05056.1"/>
    </source>
</evidence>
<comment type="caution">
    <text evidence="2">The sequence shown here is derived from an EMBL/GenBank/DDBJ whole genome shotgun (WGS) entry which is preliminary data.</text>
</comment>
<gene>
    <name evidence="2" type="ORF">N0F65_000744</name>
</gene>
<dbReference type="Gene3D" id="1.10.510.10">
    <property type="entry name" value="Transferase(Phosphotransferase) domain 1"/>
    <property type="match status" value="1"/>
</dbReference>
<dbReference type="PROSITE" id="PS50011">
    <property type="entry name" value="PROTEIN_KINASE_DOM"/>
    <property type="match status" value="1"/>
</dbReference>
<dbReference type="Proteomes" id="UP001146120">
    <property type="component" value="Unassembled WGS sequence"/>
</dbReference>
<dbReference type="InterPro" id="IPR011009">
    <property type="entry name" value="Kinase-like_dom_sf"/>
</dbReference>
<reference evidence="2" key="1">
    <citation type="submission" date="2022-11" db="EMBL/GenBank/DDBJ databases">
        <authorList>
            <person name="Morgan W.R."/>
            <person name="Tartar A."/>
        </authorList>
    </citation>
    <scope>NUCLEOTIDE SEQUENCE</scope>
    <source>
        <strain evidence="2">ARSEF 373</strain>
    </source>
</reference>
<evidence type="ECO:0000259" key="1">
    <source>
        <dbReference type="PROSITE" id="PS50011"/>
    </source>
</evidence>
<sequence length="399" mass="45204">IWKWISRTIGDHQVQYVLASTHHRAVIRGHRDHCRDRGLAWKHEQLRRHVKRINRQTRAEAILTTAEDGGAATEEYLTELLEFGHDPFAKHERIATEDLRILQVFARNQSRQHVLYLAELSRPAVFHLRSHSVDADCDHRLVVLKKLAPKRNADHAQQRELLRQFLHEIHIVSLLDHPKIVQFIGLSWHTLADLGAVYEYMAKGDLGTLLISASEEPSDDNAGPSKTRIALNVLQALVYVHSFCAPIVHRNVRPKYVMLSSQLEAKLGGMHTAQRQTNDTLGLTLGEVEEDMVPYCGPEVIRGGHWTVASDMYSFGVLLWELATTKRPYDLSARQIVEQLLDDSGGRLQFGDHDAGCPDEICRLAERCMREDPADRPTALEAHYQLGAIRCESAFARGA</sequence>
<reference evidence="2" key="2">
    <citation type="journal article" date="2023" name="Microbiol Resour">
        <title>Decontamination and Annotation of the Draft Genome Sequence of the Oomycete Lagenidium giganteum ARSEF 373.</title>
        <authorList>
            <person name="Morgan W.R."/>
            <person name="Tartar A."/>
        </authorList>
    </citation>
    <scope>NUCLEOTIDE SEQUENCE</scope>
    <source>
        <strain evidence="2">ARSEF 373</strain>
    </source>
</reference>
<dbReference type="SUPFAM" id="SSF56112">
    <property type="entry name" value="Protein kinase-like (PK-like)"/>
    <property type="match status" value="1"/>
</dbReference>